<dbReference type="EMBL" id="JAGMUX010000027">
    <property type="protein sequence ID" value="KAH7222501.1"/>
    <property type="molecule type" value="Genomic_DNA"/>
</dbReference>
<dbReference type="RefSeq" id="XP_046042124.1">
    <property type="nucleotide sequence ID" value="XM_046185184.1"/>
</dbReference>
<keyword evidence="3" id="KW-1185">Reference proteome</keyword>
<evidence type="ECO:0000256" key="1">
    <source>
        <dbReference type="SAM" id="MobiDB-lite"/>
    </source>
</evidence>
<dbReference type="AlphaFoldDB" id="A0A9P9JR02"/>
<dbReference type="Proteomes" id="UP000720189">
    <property type="component" value="Unassembled WGS sequence"/>
</dbReference>
<dbReference type="GeneID" id="70215138"/>
<comment type="caution">
    <text evidence="2">The sequence shown here is derived from an EMBL/GenBank/DDBJ whole genome shotgun (WGS) entry which is preliminary data.</text>
</comment>
<proteinExistence type="predicted"/>
<reference evidence="2" key="1">
    <citation type="journal article" date="2021" name="Nat. Commun.">
        <title>Genetic determinants of endophytism in the Arabidopsis root mycobiome.</title>
        <authorList>
            <person name="Mesny F."/>
            <person name="Miyauchi S."/>
            <person name="Thiergart T."/>
            <person name="Pickel B."/>
            <person name="Atanasova L."/>
            <person name="Karlsson M."/>
            <person name="Huettel B."/>
            <person name="Barry K.W."/>
            <person name="Haridas S."/>
            <person name="Chen C."/>
            <person name="Bauer D."/>
            <person name="Andreopoulos W."/>
            <person name="Pangilinan J."/>
            <person name="LaButti K."/>
            <person name="Riley R."/>
            <person name="Lipzen A."/>
            <person name="Clum A."/>
            <person name="Drula E."/>
            <person name="Henrissat B."/>
            <person name="Kohler A."/>
            <person name="Grigoriev I.V."/>
            <person name="Martin F.M."/>
            <person name="Hacquard S."/>
        </authorList>
    </citation>
    <scope>NUCLEOTIDE SEQUENCE</scope>
    <source>
        <strain evidence="2">MPI-CAGE-AT-0023</strain>
    </source>
</reference>
<evidence type="ECO:0000313" key="3">
    <source>
        <dbReference type="Proteomes" id="UP000720189"/>
    </source>
</evidence>
<protein>
    <submittedName>
        <fullName evidence="2">Uncharacterized protein</fullName>
    </submittedName>
</protein>
<evidence type="ECO:0000313" key="2">
    <source>
        <dbReference type="EMBL" id="KAH7222501.1"/>
    </source>
</evidence>
<accession>A0A9P9JR02</accession>
<feature type="region of interest" description="Disordered" evidence="1">
    <location>
        <begin position="100"/>
        <end position="122"/>
    </location>
</feature>
<dbReference type="OrthoDB" id="5075137at2759"/>
<gene>
    <name evidence="2" type="ORF">BKA55DRAFT_214784</name>
</gene>
<sequence>MINDILSIRKGRRETIGEVCTKMFQRANPGILNAPAPYIPSVAQLLALAQRPSAQFLDDLAVAFANKNTLNAEDAAETVDYFLRLLPVFHDVVSRTGPLPYSQAMSRVPGEPSSSRSLDDQEALQPLQVPTPASDGNAALASPPNDCIYVGGDEKVTAWQEHHDFFEKAWAGHFGYQADG</sequence>
<organism evidence="2 3">
    <name type="scientific">Fusarium redolens</name>
    <dbReference type="NCBI Taxonomy" id="48865"/>
    <lineage>
        <taxon>Eukaryota</taxon>
        <taxon>Fungi</taxon>
        <taxon>Dikarya</taxon>
        <taxon>Ascomycota</taxon>
        <taxon>Pezizomycotina</taxon>
        <taxon>Sordariomycetes</taxon>
        <taxon>Hypocreomycetidae</taxon>
        <taxon>Hypocreales</taxon>
        <taxon>Nectriaceae</taxon>
        <taxon>Fusarium</taxon>
        <taxon>Fusarium redolens species complex</taxon>
    </lineage>
</organism>
<name>A0A9P9JR02_FUSRE</name>